<name>A0A068WPY4_ECHGR</name>
<proteinExistence type="predicted"/>
<evidence type="ECO:0000313" key="3">
    <source>
        <dbReference type="WBParaSite" id="EgrG_000503100"/>
    </source>
</evidence>
<reference evidence="3" key="3">
    <citation type="submission" date="2020-10" db="UniProtKB">
        <authorList>
            <consortium name="WormBaseParasite"/>
        </authorList>
    </citation>
    <scope>IDENTIFICATION</scope>
</reference>
<dbReference type="Proteomes" id="UP000492820">
    <property type="component" value="Unassembled WGS sequence"/>
</dbReference>
<accession>A0A068WPY4</accession>
<reference evidence="1 2" key="1">
    <citation type="journal article" date="2013" name="Nature">
        <title>The genomes of four tapeworm species reveal adaptations to parasitism.</title>
        <authorList>
            <person name="Tsai I.J."/>
            <person name="Zarowiecki M."/>
            <person name="Holroyd N."/>
            <person name="Garciarrubio A."/>
            <person name="Sanchez-Flores A."/>
            <person name="Brooks K.L."/>
            <person name="Tracey A."/>
            <person name="Bobes R.J."/>
            <person name="Fragoso G."/>
            <person name="Sciutto E."/>
            <person name="Aslett M."/>
            <person name="Beasley H."/>
            <person name="Bennett H.M."/>
            <person name="Cai J."/>
            <person name="Camicia F."/>
            <person name="Clark R."/>
            <person name="Cucher M."/>
            <person name="De Silva N."/>
            <person name="Day T.A."/>
            <person name="Deplazes P."/>
            <person name="Estrada K."/>
            <person name="Fernandez C."/>
            <person name="Holland P.W."/>
            <person name="Hou J."/>
            <person name="Hu S."/>
            <person name="Huckvale T."/>
            <person name="Hung S.S."/>
            <person name="Kamenetzky L."/>
            <person name="Keane J.A."/>
            <person name="Kiss F."/>
            <person name="Koziol U."/>
            <person name="Lambert O."/>
            <person name="Liu K."/>
            <person name="Luo X."/>
            <person name="Luo Y."/>
            <person name="Macchiaroli N."/>
            <person name="Nichol S."/>
            <person name="Paps J."/>
            <person name="Parkinson J."/>
            <person name="Pouchkina-Stantcheva N."/>
            <person name="Riddiford N."/>
            <person name="Rosenzvit M."/>
            <person name="Salinas G."/>
            <person name="Wasmuth J.D."/>
            <person name="Zamanian M."/>
            <person name="Zheng Y."/>
            <person name="Cai X."/>
            <person name="Soberon X."/>
            <person name="Olson P.D."/>
            <person name="Laclette J.P."/>
            <person name="Brehm K."/>
            <person name="Berriman M."/>
            <person name="Garciarrubio A."/>
            <person name="Bobes R.J."/>
            <person name="Fragoso G."/>
            <person name="Sanchez-Flores A."/>
            <person name="Estrada K."/>
            <person name="Cevallos M.A."/>
            <person name="Morett E."/>
            <person name="Gonzalez V."/>
            <person name="Portillo T."/>
            <person name="Ochoa-Leyva A."/>
            <person name="Jose M.V."/>
            <person name="Sciutto E."/>
            <person name="Landa A."/>
            <person name="Jimenez L."/>
            <person name="Valdes V."/>
            <person name="Carrero J.C."/>
            <person name="Larralde C."/>
            <person name="Morales-Montor J."/>
            <person name="Limon-Lason J."/>
            <person name="Soberon X."/>
            <person name="Laclette J.P."/>
        </authorList>
    </citation>
    <scope>NUCLEOTIDE SEQUENCE [LARGE SCALE GENOMIC DNA]</scope>
</reference>
<reference evidence="1" key="2">
    <citation type="submission" date="2014-06" db="EMBL/GenBank/DDBJ databases">
        <authorList>
            <person name="Aslett M."/>
        </authorList>
    </citation>
    <scope>NUCLEOTIDE SEQUENCE</scope>
</reference>
<sequence length="45" mass="4995">MVGISVGSPLLITDMMSGHRSPKVDWDTDMRVLMERGETLCSLTK</sequence>
<dbReference type="AlphaFoldDB" id="A0A068WPY4"/>
<dbReference type="EMBL" id="LK028579">
    <property type="protein sequence ID" value="CDS19699.1"/>
    <property type="molecule type" value="Genomic_DNA"/>
</dbReference>
<gene>
    <name evidence="1" type="ORF">EgrG_000503100</name>
</gene>
<evidence type="ECO:0000313" key="2">
    <source>
        <dbReference type="Proteomes" id="UP000492820"/>
    </source>
</evidence>
<evidence type="ECO:0000313" key="1">
    <source>
        <dbReference type="EMBL" id="CDS19699.1"/>
    </source>
</evidence>
<organism evidence="1">
    <name type="scientific">Echinococcus granulosus</name>
    <name type="common">Hydatid tapeworm</name>
    <dbReference type="NCBI Taxonomy" id="6210"/>
    <lineage>
        <taxon>Eukaryota</taxon>
        <taxon>Metazoa</taxon>
        <taxon>Spiralia</taxon>
        <taxon>Lophotrochozoa</taxon>
        <taxon>Platyhelminthes</taxon>
        <taxon>Cestoda</taxon>
        <taxon>Eucestoda</taxon>
        <taxon>Cyclophyllidea</taxon>
        <taxon>Taeniidae</taxon>
        <taxon>Echinococcus</taxon>
        <taxon>Echinococcus granulosus group</taxon>
    </lineage>
</organism>
<dbReference type="WBParaSite" id="EgrG_000503100">
    <property type="protein sequence ID" value="EgrG_000503100"/>
    <property type="gene ID" value="EgrG_000503100"/>
</dbReference>
<protein>
    <submittedName>
        <fullName evidence="3">Phosphopantothenoylcysteine decarboxylase</fullName>
    </submittedName>
</protein>